<evidence type="ECO:0000313" key="1">
    <source>
        <dbReference type="EMBL" id="CEK56994.1"/>
    </source>
</evidence>
<feature type="non-terminal residue" evidence="1">
    <location>
        <position position="1"/>
    </location>
</feature>
<accession>A0A0B6YLB5</accession>
<organism evidence="1">
    <name type="scientific">Arion vulgaris</name>
    <dbReference type="NCBI Taxonomy" id="1028688"/>
    <lineage>
        <taxon>Eukaryota</taxon>
        <taxon>Metazoa</taxon>
        <taxon>Spiralia</taxon>
        <taxon>Lophotrochozoa</taxon>
        <taxon>Mollusca</taxon>
        <taxon>Gastropoda</taxon>
        <taxon>Heterobranchia</taxon>
        <taxon>Euthyneura</taxon>
        <taxon>Panpulmonata</taxon>
        <taxon>Eupulmonata</taxon>
        <taxon>Stylommatophora</taxon>
        <taxon>Helicina</taxon>
        <taxon>Arionoidea</taxon>
        <taxon>Arionidae</taxon>
        <taxon>Arion</taxon>
    </lineage>
</organism>
<reference evidence="1" key="1">
    <citation type="submission" date="2014-12" db="EMBL/GenBank/DDBJ databases">
        <title>Insight into the proteome of Arion vulgaris.</title>
        <authorList>
            <person name="Aradska J."/>
            <person name="Bulat T."/>
            <person name="Smidak R."/>
            <person name="Sarate P."/>
            <person name="Gangsoo J."/>
            <person name="Sialana F."/>
            <person name="Bilban M."/>
            <person name="Lubec G."/>
        </authorList>
    </citation>
    <scope>NUCLEOTIDE SEQUENCE</scope>
    <source>
        <tissue evidence="1">Skin</tissue>
    </source>
</reference>
<gene>
    <name evidence="1" type="primary">ORF29024</name>
</gene>
<dbReference type="AlphaFoldDB" id="A0A0B6YLB5"/>
<feature type="non-terminal residue" evidence="1">
    <location>
        <position position="163"/>
    </location>
</feature>
<name>A0A0B6YLB5_9EUPU</name>
<dbReference type="EMBL" id="HACG01010129">
    <property type="protein sequence ID" value="CEK56994.1"/>
    <property type="molecule type" value="Transcribed_RNA"/>
</dbReference>
<proteinExistence type="predicted"/>
<sequence>NFAQNSLLNKLSQDQQSITPQISQVMTSPLQLQHQQSTLVTQQPTASVVQQQQQQGSVFLNGQTIQRTPIVVTGVQQTQIQTQQHQSPVMMNNQAMVSSGNSIAATCVSASGTVTSDSNLISMATGGSGHTTVSLPYAIHINLTSSGQVKLPSQLQPITTSTA</sequence>
<protein>
    <submittedName>
        <fullName evidence="1">Uncharacterized protein</fullName>
    </submittedName>
</protein>